<comment type="caution">
    <text evidence="3">The sequence shown here is derived from an EMBL/GenBank/DDBJ whole genome shotgun (WGS) entry which is preliminary data.</text>
</comment>
<dbReference type="SUPFAM" id="SSF53098">
    <property type="entry name" value="Ribonuclease H-like"/>
    <property type="match status" value="1"/>
</dbReference>
<sequence length="701" mass="79754">MTYHFASLFVQLAKAKKSAVEEEADNIFFVKPVQIVHTGQRGPPRKMLDPNFLRKAMDPKHQISLTTLAKTLGVSRQTLYSRLRENNIDYSYTRLSDPELDNLVKQYRLQKPGSGMRYLRGHLRRNGIRIQKRRMAKSIKRVSRLGNTLHRRQNAPKKRKPYQVSRPNALYHIDGHHKLILWGIVIHGCVDGYSRKVTGLQANTNNKASTVLKMFIKACRRYGMPSRVRGDRGGENRDVSILMILRRGANRGSFIWGSSTHNTRIERLWVEVGAQFARPWRAFFFRLEDLHYLDRKNPHHLWLLHFLFLEDINDDCQHFGKTGMCTQFQGKAMITARIQKQDLYFLGKLQHGMYKDDCKGMDQDTISRSYGTHGDPIQRRPHQTGAGHSLDEDSDSESSTSEDSSSEDESVEWMGIQPQTGDDIAVEQDEQIKHDPVKTPRHQNPFAGEPRKLACFAKALAKLTDKGCVPRGYGIRPEEWGDEGYPSVETIHTGRRGSKELSISLPDEIWRPRAELWAQGLYLLGNQKKKAEPSDDDDEEYSLFSSDSNKEDSSSEIDEQDETAPGVSLSTMRAWQHSRKNKPTDQQDLLDSLASASATASHEDAVRETNKGLKKTKAKATMKVGRRRIPQKAAKGKGKAKQIDDLFGVQSVLLIPCGIRKAGKTMVKKYPNLNLRYEIADKDWKKTPTVLSNVSMTSMKA</sequence>
<dbReference type="AlphaFoldDB" id="A0A8H5CH85"/>
<proteinExistence type="predicted"/>
<feature type="region of interest" description="Disordered" evidence="1">
    <location>
        <begin position="528"/>
        <end position="587"/>
    </location>
</feature>
<evidence type="ECO:0000256" key="1">
    <source>
        <dbReference type="SAM" id="MobiDB-lite"/>
    </source>
</evidence>
<feature type="region of interest" description="Disordered" evidence="1">
    <location>
        <begin position="365"/>
        <end position="412"/>
    </location>
</feature>
<dbReference type="Proteomes" id="UP000559256">
    <property type="component" value="Unassembled WGS sequence"/>
</dbReference>
<feature type="domain" description="Integrase core" evidence="2">
    <location>
        <begin position="162"/>
        <end position="321"/>
    </location>
</feature>
<dbReference type="Pfam" id="PF24764">
    <property type="entry name" value="rva_4"/>
    <property type="match status" value="1"/>
</dbReference>
<dbReference type="InterPro" id="IPR012337">
    <property type="entry name" value="RNaseH-like_sf"/>
</dbReference>
<protein>
    <recommendedName>
        <fullName evidence="2">Integrase core domain-containing protein</fullName>
    </recommendedName>
</protein>
<gene>
    <name evidence="3" type="ORF">D9758_015819</name>
</gene>
<keyword evidence="4" id="KW-1185">Reference proteome</keyword>
<evidence type="ECO:0000313" key="3">
    <source>
        <dbReference type="EMBL" id="KAF5340537.1"/>
    </source>
</evidence>
<dbReference type="EMBL" id="JAACJM010000174">
    <property type="protein sequence ID" value="KAF5340537.1"/>
    <property type="molecule type" value="Genomic_DNA"/>
</dbReference>
<organism evidence="3 4">
    <name type="scientific">Tetrapyrgos nigripes</name>
    <dbReference type="NCBI Taxonomy" id="182062"/>
    <lineage>
        <taxon>Eukaryota</taxon>
        <taxon>Fungi</taxon>
        <taxon>Dikarya</taxon>
        <taxon>Basidiomycota</taxon>
        <taxon>Agaricomycotina</taxon>
        <taxon>Agaricomycetes</taxon>
        <taxon>Agaricomycetidae</taxon>
        <taxon>Agaricales</taxon>
        <taxon>Marasmiineae</taxon>
        <taxon>Marasmiaceae</taxon>
        <taxon>Tetrapyrgos</taxon>
    </lineage>
</organism>
<dbReference type="GO" id="GO:0003676">
    <property type="term" value="F:nucleic acid binding"/>
    <property type="evidence" value="ECO:0007669"/>
    <property type="project" value="InterPro"/>
</dbReference>
<dbReference type="OrthoDB" id="2686689at2759"/>
<dbReference type="InterPro" id="IPR036397">
    <property type="entry name" value="RNaseH_sf"/>
</dbReference>
<name>A0A8H5CH85_9AGAR</name>
<reference evidence="3 4" key="1">
    <citation type="journal article" date="2020" name="ISME J.">
        <title>Uncovering the hidden diversity of litter-decomposition mechanisms in mushroom-forming fungi.</title>
        <authorList>
            <person name="Floudas D."/>
            <person name="Bentzer J."/>
            <person name="Ahren D."/>
            <person name="Johansson T."/>
            <person name="Persson P."/>
            <person name="Tunlid A."/>
        </authorList>
    </citation>
    <scope>NUCLEOTIDE SEQUENCE [LARGE SCALE GENOMIC DNA]</scope>
    <source>
        <strain evidence="3 4">CBS 291.85</strain>
    </source>
</reference>
<accession>A0A8H5CH85</accession>
<evidence type="ECO:0000259" key="2">
    <source>
        <dbReference type="Pfam" id="PF24764"/>
    </source>
</evidence>
<dbReference type="PANTHER" id="PTHR46791:SF5">
    <property type="entry name" value="CLR5 DOMAIN-CONTAINING PROTEIN-RELATED"/>
    <property type="match status" value="1"/>
</dbReference>
<dbReference type="Gene3D" id="3.30.420.10">
    <property type="entry name" value="Ribonuclease H-like superfamily/Ribonuclease H"/>
    <property type="match status" value="1"/>
</dbReference>
<dbReference type="InterPro" id="IPR058913">
    <property type="entry name" value="Integrase_dom_put"/>
</dbReference>
<evidence type="ECO:0000313" key="4">
    <source>
        <dbReference type="Proteomes" id="UP000559256"/>
    </source>
</evidence>
<dbReference type="PANTHER" id="PTHR46791">
    <property type="entry name" value="EXPRESSED PROTEIN"/>
    <property type="match status" value="1"/>
</dbReference>